<organism evidence="1 2">
    <name type="scientific">Methanococcoides seepicolus</name>
    <dbReference type="NCBI Taxonomy" id="2828780"/>
    <lineage>
        <taxon>Archaea</taxon>
        <taxon>Methanobacteriati</taxon>
        <taxon>Methanobacteriota</taxon>
        <taxon>Stenosarchaea group</taxon>
        <taxon>Methanomicrobia</taxon>
        <taxon>Methanosarcinales</taxon>
        <taxon>Methanosarcinaceae</taxon>
        <taxon>Methanococcoides</taxon>
    </lineage>
</organism>
<sequence>MKIKECRLFGIAILLLLMIGTCTCAASEGEVDIRLIGNYSQGSGEIDAFNGYAYISDYNHLYIVDVSDSSDPNLTSSSSYNAYSTAVLSDDYIYMADPLVDGLRVLDISNKSNPNTTSTLGGYTYSYPNSKINIEAQDTSVFLRDRFGINVINVSDPTHPSAVYTIGTSSH</sequence>
<keyword evidence="2" id="KW-1185">Reference proteome</keyword>
<name>A0A9E4ZG16_9EURY</name>
<proteinExistence type="predicted"/>
<comment type="caution">
    <text evidence="1">The sequence shown here is derived from an EMBL/GenBank/DDBJ whole genome shotgun (WGS) entry which is preliminary data.</text>
</comment>
<gene>
    <name evidence="1" type="ORF">KDK67_08620</name>
</gene>
<evidence type="ECO:0000313" key="2">
    <source>
        <dbReference type="Proteomes" id="UP001056766"/>
    </source>
</evidence>
<evidence type="ECO:0008006" key="3">
    <source>
        <dbReference type="Google" id="ProtNLM"/>
    </source>
</evidence>
<accession>A0A9E4ZG16</accession>
<dbReference type="AlphaFoldDB" id="A0A9E4ZG16"/>
<protein>
    <recommendedName>
        <fullName evidence="3">LVIVD repeat protein</fullName>
    </recommendedName>
</protein>
<dbReference type="EMBL" id="JAGSOI010000033">
    <property type="protein sequence ID" value="MCM1987047.1"/>
    <property type="molecule type" value="Genomic_DNA"/>
</dbReference>
<reference evidence="1" key="2">
    <citation type="submission" date="2021-04" db="EMBL/GenBank/DDBJ databases">
        <authorList>
            <person name="Dong X."/>
        </authorList>
    </citation>
    <scope>NUCLEOTIDE SEQUENCE</scope>
    <source>
        <strain evidence="1">LLY</strain>
    </source>
</reference>
<dbReference type="Pfam" id="PF08309">
    <property type="entry name" value="LVIVD"/>
    <property type="match status" value="2"/>
</dbReference>
<dbReference type="RefSeq" id="WP_250868393.1">
    <property type="nucleotide sequence ID" value="NZ_JAGSOI010000033.1"/>
</dbReference>
<dbReference type="Proteomes" id="UP001056766">
    <property type="component" value="Unassembled WGS sequence"/>
</dbReference>
<reference evidence="1" key="1">
    <citation type="journal article" date="2021" name="mSystems">
        <title>Bacteria and Archaea Synergistically Convert Glycine Betaine to Biogenic Methane in the Formosa Cold Seep of the South China Sea.</title>
        <authorList>
            <person name="Li L."/>
            <person name="Zhang W."/>
            <person name="Zhang S."/>
            <person name="Song L."/>
            <person name="Sun Q."/>
            <person name="Zhang H."/>
            <person name="Xiang H."/>
            <person name="Dong X."/>
        </authorList>
    </citation>
    <scope>NUCLEOTIDE SEQUENCE</scope>
    <source>
        <strain evidence="1">LLY</strain>
    </source>
</reference>
<dbReference type="InterPro" id="IPR013211">
    <property type="entry name" value="LVIVD"/>
</dbReference>
<evidence type="ECO:0000313" key="1">
    <source>
        <dbReference type="EMBL" id="MCM1987047.1"/>
    </source>
</evidence>